<evidence type="ECO:0000256" key="2">
    <source>
        <dbReference type="SAM" id="SignalP"/>
    </source>
</evidence>
<dbReference type="STRING" id="371731.Rsw2DRAFT_1276"/>
<feature type="region of interest" description="Disordered" evidence="1">
    <location>
        <begin position="84"/>
        <end position="118"/>
    </location>
</feature>
<comment type="caution">
    <text evidence="4">The sequence shown here is derived from an EMBL/GenBank/DDBJ whole genome shotgun (WGS) entry which is preliminary data.</text>
</comment>
<feature type="compositionally biased region" description="Pro residues" evidence="1">
    <location>
        <begin position="109"/>
        <end position="118"/>
    </location>
</feature>
<evidence type="ECO:0000259" key="3">
    <source>
        <dbReference type="Pfam" id="PF13670"/>
    </source>
</evidence>
<gene>
    <name evidence="4" type="ORF">Rsw2DRAFT_1276</name>
</gene>
<feature type="domain" description="PepSY" evidence="3">
    <location>
        <begin position="8"/>
        <end position="85"/>
    </location>
</feature>
<dbReference type="AlphaFoldDB" id="C8RZP8"/>
<feature type="chain" id="PRO_5002989745" description="PepSY domain-containing protein" evidence="2">
    <location>
        <begin position="20"/>
        <end position="118"/>
    </location>
</feature>
<sequence>MKRKMLVAGVLVAGLLATAAYPGDDCTAPMSTWQPREVLAEKVRALGWEVDRIRTDDGCYKVYGRDETGKRIEAEFDPATLELLELEQHDDDRRPRGRHGAGHDDHGEPVPPLPEGSD</sequence>
<accession>C8RZP8</accession>
<evidence type="ECO:0000256" key="1">
    <source>
        <dbReference type="SAM" id="MobiDB-lite"/>
    </source>
</evidence>
<dbReference type="Pfam" id="PF13670">
    <property type="entry name" value="PepSY_2"/>
    <property type="match status" value="1"/>
</dbReference>
<proteinExistence type="predicted"/>
<dbReference type="InterPro" id="IPR025711">
    <property type="entry name" value="PepSY"/>
</dbReference>
<evidence type="ECO:0000313" key="5">
    <source>
        <dbReference type="Proteomes" id="UP000010121"/>
    </source>
</evidence>
<dbReference type="Proteomes" id="UP000010121">
    <property type="component" value="Unassembled WGS sequence"/>
</dbReference>
<evidence type="ECO:0000313" key="4">
    <source>
        <dbReference type="EMBL" id="EEW25845.1"/>
    </source>
</evidence>
<dbReference type="RefSeq" id="WP_008029194.1">
    <property type="nucleotide sequence ID" value="NZ_ACYY01000006.1"/>
</dbReference>
<name>C8RZP8_9RHOB</name>
<dbReference type="eggNOG" id="COG5591">
    <property type="taxonomic scope" value="Bacteria"/>
</dbReference>
<feature type="signal peptide" evidence="2">
    <location>
        <begin position="1"/>
        <end position="19"/>
    </location>
</feature>
<dbReference type="EMBL" id="ACYY01000006">
    <property type="protein sequence ID" value="EEW25845.1"/>
    <property type="molecule type" value="Genomic_DNA"/>
</dbReference>
<reference evidence="4 5" key="1">
    <citation type="submission" date="2009-08" db="EMBL/GenBank/DDBJ databases">
        <title>The draft genome of Rhodobacter sp. SW2.</title>
        <authorList>
            <consortium name="US DOE Joint Genome Institute (JGI-PGF)"/>
            <person name="Lucas S."/>
            <person name="Copeland A."/>
            <person name="Lapidus A."/>
            <person name="Glavina del Rio T."/>
            <person name="Tice H."/>
            <person name="Bruce D."/>
            <person name="Goodwin L."/>
            <person name="Pitluck S."/>
            <person name="Larimer F."/>
            <person name="Land M.L."/>
            <person name="Hauser L."/>
            <person name="Emerson D."/>
        </authorList>
    </citation>
    <scope>NUCLEOTIDE SEQUENCE [LARGE SCALE GENOMIC DNA]</scope>
    <source>
        <strain evidence="4 5">SW2</strain>
    </source>
</reference>
<keyword evidence="2" id="KW-0732">Signal</keyword>
<protein>
    <recommendedName>
        <fullName evidence="3">PepSY domain-containing protein</fullName>
    </recommendedName>
</protein>
<organism evidence="4 5">
    <name type="scientific">Rhodobacter ferrooxidans</name>
    <dbReference type="NCBI Taxonomy" id="371731"/>
    <lineage>
        <taxon>Bacteria</taxon>
        <taxon>Pseudomonadati</taxon>
        <taxon>Pseudomonadota</taxon>
        <taxon>Alphaproteobacteria</taxon>
        <taxon>Rhodobacterales</taxon>
        <taxon>Rhodobacter group</taxon>
        <taxon>Rhodobacter</taxon>
    </lineage>
</organism>
<keyword evidence="5" id="KW-1185">Reference proteome</keyword>